<reference evidence="2 3" key="1">
    <citation type="submission" date="2018-02" db="EMBL/GenBank/DDBJ databases">
        <title>The genomes of Aspergillus section Nigri reveals drivers in fungal speciation.</title>
        <authorList>
            <consortium name="DOE Joint Genome Institute"/>
            <person name="Vesth T.C."/>
            <person name="Nybo J."/>
            <person name="Theobald S."/>
            <person name="Brandl J."/>
            <person name="Frisvad J.C."/>
            <person name="Nielsen K.F."/>
            <person name="Lyhne E.K."/>
            <person name="Kogle M.E."/>
            <person name="Kuo A."/>
            <person name="Riley R."/>
            <person name="Clum A."/>
            <person name="Nolan M."/>
            <person name="Lipzen A."/>
            <person name="Salamov A."/>
            <person name="Henrissat B."/>
            <person name="Wiebenga A."/>
            <person name="De vries R.P."/>
            <person name="Grigoriev I.V."/>
            <person name="Mortensen U.H."/>
            <person name="Andersen M.R."/>
            <person name="Baker S.E."/>
        </authorList>
    </citation>
    <scope>NUCLEOTIDE SEQUENCE [LARGE SCALE GENOMIC DNA]</scope>
    <source>
        <strain evidence="2 3">CBS 121057</strain>
    </source>
</reference>
<dbReference type="Proteomes" id="UP000248423">
    <property type="component" value="Unassembled WGS sequence"/>
</dbReference>
<dbReference type="AlphaFoldDB" id="A0A319FGV4"/>
<protein>
    <submittedName>
        <fullName evidence="2">Uncharacterized protein</fullName>
    </submittedName>
</protein>
<feature type="transmembrane region" description="Helical" evidence="1">
    <location>
        <begin position="25"/>
        <end position="44"/>
    </location>
</feature>
<name>A0A319FGV4_ASPSB</name>
<organism evidence="2 3">
    <name type="scientific">Aspergillus sclerotiicarbonarius (strain CBS 121057 / IBT 28362)</name>
    <dbReference type="NCBI Taxonomy" id="1448318"/>
    <lineage>
        <taxon>Eukaryota</taxon>
        <taxon>Fungi</taxon>
        <taxon>Dikarya</taxon>
        <taxon>Ascomycota</taxon>
        <taxon>Pezizomycotina</taxon>
        <taxon>Eurotiomycetes</taxon>
        <taxon>Eurotiomycetidae</taxon>
        <taxon>Eurotiales</taxon>
        <taxon>Aspergillaceae</taxon>
        <taxon>Aspergillus</taxon>
        <taxon>Aspergillus subgen. Circumdati</taxon>
    </lineage>
</organism>
<dbReference type="EMBL" id="KZ826351">
    <property type="protein sequence ID" value="PYI06193.1"/>
    <property type="molecule type" value="Genomic_DNA"/>
</dbReference>
<sequence>MVLHQWVAMQRQRQLPVNPVCQRNYSWYAPRTMLLLSAALFFFLTRFKGLGFRKISERADVTMASICHLRVDATSGARYDQTQVCIPSFQPRRSCNFWAWRIPVQGFRIFNRLAPGTISGRRLRCPWVHGDSATWGHSMRQKERPTGGGVKC</sequence>
<accession>A0A319FGV4</accession>
<dbReference type="VEuPathDB" id="FungiDB:BO78DRAFT_120209"/>
<evidence type="ECO:0000313" key="2">
    <source>
        <dbReference type="EMBL" id="PYI06193.1"/>
    </source>
</evidence>
<proteinExistence type="predicted"/>
<evidence type="ECO:0000313" key="3">
    <source>
        <dbReference type="Proteomes" id="UP000248423"/>
    </source>
</evidence>
<keyword evidence="1" id="KW-0812">Transmembrane</keyword>
<keyword evidence="3" id="KW-1185">Reference proteome</keyword>
<gene>
    <name evidence="2" type="ORF">BO78DRAFT_120209</name>
</gene>
<keyword evidence="1" id="KW-0472">Membrane</keyword>
<keyword evidence="1" id="KW-1133">Transmembrane helix</keyword>
<evidence type="ECO:0000256" key="1">
    <source>
        <dbReference type="SAM" id="Phobius"/>
    </source>
</evidence>